<keyword evidence="8 9" id="KW-0961">Cell wall biogenesis/degradation</keyword>
<evidence type="ECO:0000313" key="11">
    <source>
        <dbReference type="EMBL" id="MFC6761166.1"/>
    </source>
</evidence>
<feature type="active site" description="Proton donor/acceptor" evidence="9">
    <location>
        <position position="73"/>
    </location>
</feature>
<evidence type="ECO:0000259" key="10">
    <source>
        <dbReference type="PROSITE" id="PS52029"/>
    </source>
</evidence>
<keyword evidence="7 9" id="KW-0573">Peptidoglycan synthesis</keyword>
<comment type="pathway">
    <text evidence="1 9">Cell wall biogenesis; peptidoglycan biosynthesis.</text>
</comment>
<dbReference type="GO" id="GO:0016746">
    <property type="term" value="F:acyltransferase activity"/>
    <property type="evidence" value="ECO:0007669"/>
    <property type="project" value="UniProtKB-KW"/>
</dbReference>
<gene>
    <name evidence="11" type="ORF">ACFQFQ_19550</name>
</gene>
<evidence type="ECO:0000256" key="7">
    <source>
        <dbReference type="ARBA" id="ARBA00022984"/>
    </source>
</evidence>
<dbReference type="InterPro" id="IPR005490">
    <property type="entry name" value="LD_TPept_cat_dom"/>
</dbReference>
<sequence length="113" mass="12496">MGIGKEGRYYSGTFRVGRKAEWPRWTPTKNMIRREPHIYAKHAAGMPGGGPNPLGARALYLYKGNRDSLLRIHGTPQPENVGRAVSNGCVRMINAHVIDLANRVPNGARVVLH</sequence>
<evidence type="ECO:0000256" key="9">
    <source>
        <dbReference type="PROSITE-ProRule" id="PRU01373"/>
    </source>
</evidence>
<dbReference type="InterPro" id="IPR050979">
    <property type="entry name" value="LD-transpeptidase"/>
</dbReference>
<dbReference type="Pfam" id="PF03734">
    <property type="entry name" value="YkuD"/>
    <property type="match status" value="1"/>
</dbReference>
<dbReference type="EMBL" id="JBHSWG010000001">
    <property type="protein sequence ID" value="MFC6761166.1"/>
    <property type="molecule type" value="Genomic_DNA"/>
</dbReference>
<reference evidence="12" key="1">
    <citation type="journal article" date="2019" name="Int. J. Syst. Evol. Microbiol.">
        <title>The Global Catalogue of Microorganisms (GCM) 10K type strain sequencing project: providing services to taxonomists for standard genome sequencing and annotation.</title>
        <authorList>
            <consortium name="The Broad Institute Genomics Platform"/>
            <consortium name="The Broad Institute Genome Sequencing Center for Infectious Disease"/>
            <person name="Wu L."/>
            <person name="Ma J."/>
        </authorList>
    </citation>
    <scope>NUCLEOTIDE SEQUENCE [LARGE SCALE GENOMIC DNA]</scope>
    <source>
        <strain evidence="12">CCUG 66188</strain>
    </source>
</reference>
<dbReference type="EC" id="2.3.2.-" evidence="11"/>
<evidence type="ECO:0000256" key="3">
    <source>
        <dbReference type="ARBA" id="ARBA00022676"/>
    </source>
</evidence>
<evidence type="ECO:0000256" key="1">
    <source>
        <dbReference type="ARBA" id="ARBA00004752"/>
    </source>
</evidence>
<evidence type="ECO:0000256" key="6">
    <source>
        <dbReference type="ARBA" id="ARBA00022960"/>
    </source>
</evidence>
<keyword evidence="11" id="KW-0012">Acyltransferase</keyword>
<evidence type="ECO:0000256" key="8">
    <source>
        <dbReference type="ARBA" id="ARBA00023316"/>
    </source>
</evidence>
<evidence type="ECO:0000256" key="4">
    <source>
        <dbReference type="ARBA" id="ARBA00022679"/>
    </source>
</evidence>
<dbReference type="SUPFAM" id="SSF141523">
    <property type="entry name" value="L,D-transpeptidase catalytic domain-like"/>
    <property type="match status" value="1"/>
</dbReference>
<organism evidence="11 12">
    <name type="scientific">Sulfitobacter porphyrae</name>
    <dbReference type="NCBI Taxonomy" id="1246864"/>
    <lineage>
        <taxon>Bacteria</taxon>
        <taxon>Pseudomonadati</taxon>
        <taxon>Pseudomonadota</taxon>
        <taxon>Alphaproteobacteria</taxon>
        <taxon>Rhodobacterales</taxon>
        <taxon>Roseobacteraceae</taxon>
        <taxon>Sulfitobacter</taxon>
    </lineage>
</organism>
<evidence type="ECO:0000256" key="5">
    <source>
        <dbReference type="ARBA" id="ARBA00022801"/>
    </source>
</evidence>
<dbReference type="InterPro" id="IPR038063">
    <property type="entry name" value="Transpep_catalytic_dom"/>
</dbReference>
<dbReference type="CDD" id="cd16913">
    <property type="entry name" value="YkuD_like"/>
    <property type="match status" value="1"/>
</dbReference>
<keyword evidence="6 9" id="KW-0133">Cell shape</keyword>
<name>A0ABW2B6E0_9RHOB</name>
<comment type="similarity">
    <text evidence="2">Belongs to the YkuD family.</text>
</comment>
<keyword evidence="3" id="KW-0328">Glycosyltransferase</keyword>
<protein>
    <submittedName>
        <fullName evidence="11">L,D-transpeptidase</fullName>
        <ecNumber evidence="11">2.3.2.-</ecNumber>
    </submittedName>
</protein>
<accession>A0ABW2B6E0</accession>
<dbReference type="PROSITE" id="PS52029">
    <property type="entry name" value="LD_TPASE"/>
    <property type="match status" value="1"/>
</dbReference>
<keyword evidence="4 11" id="KW-0808">Transferase</keyword>
<feature type="active site" description="Nucleophile" evidence="9">
    <location>
        <position position="89"/>
    </location>
</feature>
<dbReference type="Proteomes" id="UP001596353">
    <property type="component" value="Unassembled WGS sequence"/>
</dbReference>
<keyword evidence="12" id="KW-1185">Reference proteome</keyword>
<comment type="caution">
    <text evidence="11">The sequence shown here is derived from an EMBL/GenBank/DDBJ whole genome shotgun (WGS) entry which is preliminary data.</text>
</comment>
<dbReference type="PANTHER" id="PTHR30582:SF24">
    <property type="entry name" value="L,D-TRANSPEPTIDASE ERFK_SRFK-RELATED"/>
    <property type="match status" value="1"/>
</dbReference>
<feature type="domain" description="L,D-TPase catalytic" evidence="10">
    <location>
        <begin position="1"/>
        <end position="113"/>
    </location>
</feature>
<evidence type="ECO:0000256" key="2">
    <source>
        <dbReference type="ARBA" id="ARBA00005992"/>
    </source>
</evidence>
<proteinExistence type="inferred from homology"/>
<dbReference type="PANTHER" id="PTHR30582">
    <property type="entry name" value="L,D-TRANSPEPTIDASE"/>
    <property type="match status" value="1"/>
</dbReference>
<evidence type="ECO:0000313" key="12">
    <source>
        <dbReference type="Proteomes" id="UP001596353"/>
    </source>
</evidence>
<dbReference type="Gene3D" id="2.40.440.10">
    <property type="entry name" value="L,D-transpeptidase catalytic domain-like"/>
    <property type="match status" value="1"/>
</dbReference>
<keyword evidence="5" id="KW-0378">Hydrolase</keyword>